<dbReference type="EMBL" id="SUNI01000010">
    <property type="protein sequence ID" value="TJZ91423.1"/>
    <property type="molecule type" value="Genomic_DNA"/>
</dbReference>
<dbReference type="PANTHER" id="PTHR44591:SF24">
    <property type="entry name" value="PROTEIN-GLUTAMATE METHYLESTERASE_PROTEIN-GLUTAMINE GLUTAMINASE 1"/>
    <property type="match status" value="1"/>
</dbReference>
<dbReference type="Proteomes" id="UP000309747">
    <property type="component" value="Unassembled WGS sequence"/>
</dbReference>
<dbReference type="PROSITE" id="PS50110">
    <property type="entry name" value="RESPONSE_REGULATORY"/>
    <property type="match status" value="1"/>
</dbReference>
<dbReference type="Gene3D" id="3.40.50.2300">
    <property type="match status" value="1"/>
</dbReference>
<sequence>MTAVRVLVVEDEMMIAMDMDDMLVEMGFEVVGPAAWLDRGMELARQESFDLAVLDVNLAGETSFPIAEILRDRGIPFLFATGYGAAGLTETYAGTTTLQKPVEFSQLKAAIASLR</sequence>
<evidence type="ECO:0000313" key="4">
    <source>
        <dbReference type="EMBL" id="TJZ91423.1"/>
    </source>
</evidence>
<evidence type="ECO:0000313" key="5">
    <source>
        <dbReference type="Proteomes" id="UP000309747"/>
    </source>
</evidence>
<proteinExistence type="predicted"/>
<dbReference type="Pfam" id="PF00072">
    <property type="entry name" value="Response_reg"/>
    <property type="match status" value="1"/>
</dbReference>
<dbReference type="RefSeq" id="WP_136886264.1">
    <property type="nucleotide sequence ID" value="NZ_SUNI01000010.1"/>
</dbReference>
<evidence type="ECO:0000256" key="1">
    <source>
        <dbReference type="ARBA" id="ARBA00022553"/>
    </source>
</evidence>
<dbReference type="GO" id="GO:0000160">
    <property type="term" value="P:phosphorelay signal transduction system"/>
    <property type="evidence" value="ECO:0007669"/>
    <property type="project" value="InterPro"/>
</dbReference>
<name>A0A4U0R8G8_9RHOB</name>
<gene>
    <name evidence="4" type="ORF">FA743_11600</name>
</gene>
<accession>A0A4U0R8G8</accession>
<protein>
    <submittedName>
        <fullName evidence="4">Response regulator</fullName>
    </submittedName>
</protein>
<dbReference type="InterPro" id="IPR011006">
    <property type="entry name" value="CheY-like_superfamily"/>
</dbReference>
<dbReference type="InterPro" id="IPR001789">
    <property type="entry name" value="Sig_transdc_resp-reg_receiver"/>
</dbReference>
<evidence type="ECO:0000256" key="2">
    <source>
        <dbReference type="PROSITE-ProRule" id="PRU00169"/>
    </source>
</evidence>
<dbReference type="InterPro" id="IPR050595">
    <property type="entry name" value="Bact_response_regulator"/>
</dbReference>
<organism evidence="4 5">
    <name type="scientific">Paracoccus gahaiensis</name>
    <dbReference type="NCBI Taxonomy" id="1706839"/>
    <lineage>
        <taxon>Bacteria</taxon>
        <taxon>Pseudomonadati</taxon>
        <taxon>Pseudomonadota</taxon>
        <taxon>Alphaproteobacteria</taxon>
        <taxon>Rhodobacterales</taxon>
        <taxon>Paracoccaceae</taxon>
        <taxon>Paracoccus</taxon>
    </lineage>
</organism>
<dbReference type="SUPFAM" id="SSF52172">
    <property type="entry name" value="CheY-like"/>
    <property type="match status" value="1"/>
</dbReference>
<comment type="caution">
    <text evidence="4">The sequence shown here is derived from an EMBL/GenBank/DDBJ whole genome shotgun (WGS) entry which is preliminary data.</text>
</comment>
<evidence type="ECO:0000259" key="3">
    <source>
        <dbReference type="PROSITE" id="PS50110"/>
    </source>
</evidence>
<reference evidence="4 5" key="1">
    <citation type="submission" date="2019-04" db="EMBL/GenBank/DDBJ databases">
        <authorList>
            <person name="Li J."/>
        </authorList>
    </citation>
    <scope>NUCLEOTIDE SEQUENCE [LARGE SCALE GENOMIC DNA]</scope>
    <source>
        <strain evidence="4 5">KCTC 42687</strain>
    </source>
</reference>
<feature type="modified residue" description="4-aspartylphosphate" evidence="2">
    <location>
        <position position="55"/>
    </location>
</feature>
<feature type="domain" description="Response regulatory" evidence="3">
    <location>
        <begin position="5"/>
        <end position="115"/>
    </location>
</feature>
<keyword evidence="1 2" id="KW-0597">Phosphoprotein</keyword>
<keyword evidence="5" id="KW-1185">Reference proteome</keyword>
<dbReference type="AlphaFoldDB" id="A0A4U0R8G8"/>
<dbReference type="PANTHER" id="PTHR44591">
    <property type="entry name" value="STRESS RESPONSE REGULATOR PROTEIN 1"/>
    <property type="match status" value="1"/>
</dbReference>
<dbReference type="OrthoDB" id="582170at2"/>
<dbReference type="SMART" id="SM00448">
    <property type="entry name" value="REC"/>
    <property type="match status" value="1"/>
</dbReference>